<dbReference type="Proteomes" id="UP000032142">
    <property type="component" value="Unassembled WGS sequence"/>
</dbReference>
<accession>A0A0B0N7I9</accession>
<organism evidence="1 2">
    <name type="scientific">Gossypium arboreum</name>
    <name type="common">Tree cotton</name>
    <name type="synonym">Gossypium nanking</name>
    <dbReference type="NCBI Taxonomy" id="29729"/>
    <lineage>
        <taxon>Eukaryota</taxon>
        <taxon>Viridiplantae</taxon>
        <taxon>Streptophyta</taxon>
        <taxon>Embryophyta</taxon>
        <taxon>Tracheophyta</taxon>
        <taxon>Spermatophyta</taxon>
        <taxon>Magnoliopsida</taxon>
        <taxon>eudicotyledons</taxon>
        <taxon>Gunneridae</taxon>
        <taxon>Pentapetalae</taxon>
        <taxon>rosids</taxon>
        <taxon>malvids</taxon>
        <taxon>Malvales</taxon>
        <taxon>Malvaceae</taxon>
        <taxon>Malvoideae</taxon>
        <taxon>Gossypium</taxon>
    </lineage>
</organism>
<sequence>MKVREEKGEEKALEYSVIRRRKIEGKFLVPCFYFEVHEFFLILP</sequence>
<dbReference type="EMBL" id="JRRC01508605">
    <property type="protein sequence ID" value="KHG08760.1"/>
    <property type="molecule type" value="Genomic_DNA"/>
</dbReference>
<keyword evidence="2" id="KW-1185">Reference proteome</keyword>
<reference evidence="2" key="1">
    <citation type="submission" date="2014-09" db="EMBL/GenBank/DDBJ databases">
        <authorList>
            <person name="Mudge J."/>
            <person name="Ramaraj T."/>
            <person name="Lindquist I.E."/>
            <person name="Bharti A.K."/>
            <person name="Sundararajan A."/>
            <person name="Cameron C.T."/>
            <person name="Woodward J.E."/>
            <person name="May G.D."/>
            <person name="Brubaker C."/>
            <person name="Broadhvest J."/>
            <person name="Wilkins T.A."/>
        </authorList>
    </citation>
    <scope>NUCLEOTIDE SEQUENCE</scope>
    <source>
        <strain evidence="2">cv. AKA8401</strain>
    </source>
</reference>
<dbReference type="AlphaFoldDB" id="A0A0B0N7I9"/>
<protein>
    <submittedName>
        <fullName evidence="1">Uncharacterized protein</fullName>
    </submittedName>
</protein>
<comment type="caution">
    <text evidence="1">The sequence shown here is derived from an EMBL/GenBank/DDBJ whole genome shotgun (WGS) entry which is preliminary data.</text>
</comment>
<evidence type="ECO:0000313" key="1">
    <source>
        <dbReference type="EMBL" id="KHG08760.1"/>
    </source>
</evidence>
<evidence type="ECO:0000313" key="2">
    <source>
        <dbReference type="Proteomes" id="UP000032142"/>
    </source>
</evidence>
<proteinExistence type="predicted"/>
<name>A0A0B0N7I9_GOSAR</name>
<gene>
    <name evidence="1" type="ORF">F383_36159</name>
</gene>